<dbReference type="PANTHER" id="PTHR47417:SF1">
    <property type="entry name" value="SMR DOMAIN-CONTAINING PROTEIN YPL199C"/>
    <property type="match status" value="1"/>
</dbReference>
<evidence type="ECO:0000313" key="3">
    <source>
        <dbReference type="Proteomes" id="UP001385951"/>
    </source>
</evidence>
<dbReference type="InterPro" id="IPR002625">
    <property type="entry name" value="Smr_dom"/>
</dbReference>
<sequence length="77" mass="8162">MGILLGKGLHSRGGVAKLKPAIEELIQKHQLIAQLDPQNAGVLVVSLDGSDKGTGRVMQPDDITRGIESKEEGCVIM</sequence>
<proteinExistence type="predicted"/>
<dbReference type="Proteomes" id="UP001385951">
    <property type="component" value="Unassembled WGS sequence"/>
</dbReference>
<comment type="caution">
    <text evidence="2">The sequence shown here is derived from an EMBL/GenBank/DDBJ whole genome shotgun (WGS) entry which is preliminary data.</text>
</comment>
<dbReference type="PROSITE" id="PS50828">
    <property type="entry name" value="SMR"/>
    <property type="match status" value="1"/>
</dbReference>
<protein>
    <recommendedName>
        <fullName evidence="1">Smr domain-containing protein</fullName>
    </recommendedName>
</protein>
<dbReference type="EMBL" id="JASBNA010000021">
    <property type="protein sequence ID" value="KAK7685327.1"/>
    <property type="molecule type" value="Genomic_DNA"/>
</dbReference>
<organism evidence="2 3">
    <name type="scientific">Cerrena zonata</name>
    <dbReference type="NCBI Taxonomy" id="2478898"/>
    <lineage>
        <taxon>Eukaryota</taxon>
        <taxon>Fungi</taxon>
        <taxon>Dikarya</taxon>
        <taxon>Basidiomycota</taxon>
        <taxon>Agaricomycotina</taxon>
        <taxon>Agaricomycetes</taxon>
        <taxon>Polyporales</taxon>
        <taxon>Cerrenaceae</taxon>
        <taxon>Cerrena</taxon>
    </lineage>
</organism>
<dbReference type="Gene3D" id="3.30.1370.110">
    <property type="match status" value="1"/>
</dbReference>
<gene>
    <name evidence="2" type="ORF">QCA50_011691</name>
</gene>
<feature type="domain" description="Smr" evidence="1">
    <location>
        <begin position="1"/>
        <end position="48"/>
    </location>
</feature>
<keyword evidence="3" id="KW-1185">Reference proteome</keyword>
<dbReference type="InterPro" id="IPR036063">
    <property type="entry name" value="Smr_dom_sf"/>
</dbReference>
<dbReference type="PANTHER" id="PTHR47417">
    <property type="entry name" value="SMR DOMAIN-CONTAINING PROTEIN YPL199C"/>
    <property type="match status" value="1"/>
</dbReference>
<evidence type="ECO:0000259" key="1">
    <source>
        <dbReference type="PROSITE" id="PS50828"/>
    </source>
</evidence>
<dbReference type="AlphaFoldDB" id="A0AAW0FYX6"/>
<evidence type="ECO:0000313" key="2">
    <source>
        <dbReference type="EMBL" id="KAK7685327.1"/>
    </source>
</evidence>
<accession>A0AAW0FYX6</accession>
<dbReference type="SUPFAM" id="SSF160443">
    <property type="entry name" value="SMR domain-like"/>
    <property type="match status" value="1"/>
</dbReference>
<reference evidence="2 3" key="1">
    <citation type="submission" date="2022-09" db="EMBL/GenBank/DDBJ databases">
        <authorList>
            <person name="Palmer J.M."/>
        </authorList>
    </citation>
    <scope>NUCLEOTIDE SEQUENCE [LARGE SCALE GENOMIC DNA]</scope>
    <source>
        <strain evidence="2 3">DSM 7382</strain>
    </source>
</reference>
<dbReference type="InterPro" id="IPR053020">
    <property type="entry name" value="Smr_domain_protein"/>
</dbReference>
<name>A0AAW0FYX6_9APHY</name>